<keyword evidence="2" id="KW-0805">Transcription regulation</keyword>
<organism evidence="7 8">
    <name type="scientific">Streptomyces caelestis</name>
    <dbReference type="NCBI Taxonomy" id="36816"/>
    <lineage>
        <taxon>Bacteria</taxon>
        <taxon>Bacillati</taxon>
        <taxon>Actinomycetota</taxon>
        <taxon>Actinomycetes</taxon>
        <taxon>Kitasatosporales</taxon>
        <taxon>Streptomycetaceae</taxon>
        <taxon>Streptomyces</taxon>
    </lineage>
</organism>
<feature type="domain" description="HTH tetR-type" evidence="6">
    <location>
        <begin position="8"/>
        <end position="68"/>
    </location>
</feature>
<dbReference type="PANTHER" id="PTHR30055">
    <property type="entry name" value="HTH-TYPE TRANSCRIPTIONAL REGULATOR RUTR"/>
    <property type="match status" value="1"/>
</dbReference>
<keyword evidence="4" id="KW-0804">Transcription</keyword>
<dbReference type="RefSeq" id="WP_184989895.1">
    <property type="nucleotide sequence ID" value="NZ_JACHNE010000001.1"/>
</dbReference>
<evidence type="ECO:0000256" key="3">
    <source>
        <dbReference type="ARBA" id="ARBA00023125"/>
    </source>
</evidence>
<evidence type="ECO:0000256" key="5">
    <source>
        <dbReference type="PROSITE-ProRule" id="PRU00335"/>
    </source>
</evidence>
<dbReference type="Gene3D" id="1.10.357.10">
    <property type="entry name" value="Tetracycline Repressor, domain 2"/>
    <property type="match status" value="1"/>
</dbReference>
<evidence type="ECO:0000313" key="7">
    <source>
        <dbReference type="EMBL" id="MBB5798336.1"/>
    </source>
</evidence>
<feature type="DNA-binding region" description="H-T-H motif" evidence="5">
    <location>
        <begin position="31"/>
        <end position="50"/>
    </location>
</feature>
<keyword evidence="8" id="KW-1185">Reference proteome</keyword>
<dbReference type="GO" id="GO:0003700">
    <property type="term" value="F:DNA-binding transcription factor activity"/>
    <property type="evidence" value="ECO:0007669"/>
    <property type="project" value="TreeGrafter"/>
</dbReference>
<dbReference type="EMBL" id="JACHNE010000001">
    <property type="protein sequence ID" value="MBB5798336.1"/>
    <property type="molecule type" value="Genomic_DNA"/>
</dbReference>
<dbReference type="PROSITE" id="PS50977">
    <property type="entry name" value="HTH_TETR_2"/>
    <property type="match status" value="1"/>
</dbReference>
<protein>
    <submittedName>
        <fullName evidence="7">AcrR family transcriptional regulator</fullName>
    </submittedName>
</protein>
<dbReference type="InterPro" id="IPR009057">
    <property type="entry name" value="Homeodomain-like_sf"/>
</dbReference>
<sequence length="202" mass="21957">MTRHADADTRRAQIADALMSTVAERGLARTALADVAATAGVSVGLVQRYFRTKGDLLRFGVEWIYGQVRERVRQVEITLPVRGIVVRIMETFLPLDDEREKELKVWLSFLQASLTDPEMAATHKAASRDLHDGLVEALSGAQRAGELADGIDVAGEAAALIAFVDGLSLHHVVTGAGYAADELRTALVRYVDRLFDGEAASR</sequence>
<dbReference type="SUPFAM" id="SSF48498">
    <property type="entry name" value="Tetracyclin repressor-like, C-terminal domain"/>
    <property type="match status" value="1"/>
</dbReference>
<comment type="caution">
    <text evidence="7">The sequence shown here is derived from an EMBL/GenBank/DDBJ whole genome shotgun (WGS) entry which is preliminary data.</text>
</comment>
<gene>
    <name evidence="7" type="ORF">HDA41_006300</name>
</gene>
<name>A0A7W9HAE5_9ACTN</name>
<dbReference type="PANTHER" id="PTHR30055:SF226">
    <property type="entry name" value="HTH-TYPE TRANSCRIPTIONAL REGULATOR PKSA"/>
    <property type="match status" value="1"/>
</dbReference>
<dbReference type="GO" id="GO:0000976">
    <property type="term" value="F:transcription cis-regulatory region binding"/>
    <property type="evidence" value="ECO:0007669"/>
    <property type="project" value="TreeGrafter"/>
</dbReference>
<dbReference type="Pfam" id="PF13977">
    <property type="entry name" value="TetR_C_6"/>
    <property type="match status" value="1"/>
</dbReference>
<dbReference type="InterPro" id="IPR036271">
    <property type="entry name" value="Tet_transcr_reg_TetR-rel_C_sf"/>
</dbReference>
<accession>A0A7W9HAE5</accession>
<dbReference type="Proteomes" id="UP000590647">
    <property type="component" value="Unassembled WGS sequence"/>
</dbReference>
<dbReference type="SUPFAM" id="SSF46689">
    <property type="entry name" value="Homeodomain-like"/>
    <property type="match status" value="1"/>
</dbReference>
<evidence type="ECO:0000256" key="4">
    <source>
        <dbReference type="ARBA" id="ARBA00023163"/>
    </source>
</evidence>
<evidence type="ECO:0000259" key="6">
    <source>
        <dbReference type="PROSITE" id="PS50977"/>
    </source>
</evidence>
<proteinExistence type="predicted"/>
<evidence type="ECO:0000313" key="8">
    <source>
        <dbReference type="Proteomes" id="UP000590647"/>
    </source>
</evidence>
<evidence type="ECO:0000256" key="2">
    <source>
        <dbReference type="ARBA" id="ARBA00023015"/>
    </source>
</evidence>
<dbReference type="AlphaFoldDB" id="A0A7W9HAE5"/>
<dbReference type="Pfam" id="PF00440">
    <property type="entry name" value="TetR_N"/>
    <property type="match status" value="1"/>
</dbReference>
<keyword evidence="1" id="KW-0678">Repressor</keyword>
<evidence type="ECO:0000256" key="1">
    <source>
        <dbReference type="ARBA" id="ARBA00022491"/>
    </source>
</evidence>
<dbReference type="InterPro" id="IPR039538">
    <property type="entry name" value="BetI_C"/>
</dbReference>
<dbReference type="InterPro" id="IPR001647">
    <property type="entry name" value="HTH_TetR"/>
</dbReference>
<keyword evidence="3 5" id="KW-0238">DNA-binding</keyword>
<dbReference type="InterPro" id="IPR050109">
    <property type="entry name" value="HTH-type_TetR-like_transc_reg"/>
</dbReference>
<reference evidence="7 8" key="1">
    <citation type="submission" date="2020-08" db="EMBL/GenBank/DDBJ databases">
        <title>Sequencing the genomes of 1000 actinobacteria strains.</title>
        <authorList>
            <person name="Klenk H.-P."/>
        </authorList>
    </citation>
    <scope>NUCLEOTIDE SEQUENCE [LARGE SCALE GENOMIC DNA]</scope>
    <source>
        <strain evidence="7 8">DSM 40084</strain>
    </source>
</reference>